<proteinExistence type="predicted"/>
<evidence type="ECO:0000313" key="2">
    <source>
        <dbReference type="Proteomes" id="UP001501444"/>
    </source>
</evidence>
<accession>A0ABN3FVQ9</accession>
<dbReference type="Proteomes" id="UP001501444">
    <property type="component" value="Unassembled WGS sequence"/>
</dbReference>
<sequence>MRAAPVPCDEPDTFAAWEAIVLSQIADLADISDQGPLDPQAYFGLDAPRPDHCRRATSRRWYNFGVGAYLECGTAGTLGGWDEDDGVRIPVPGPVVSLFDEPEPGTLAPGALGWDVLCELARCGQEYE</sequence>
<gene>
    <name evidence="1" type="ORF">GCM10010170_019720</name>
</gene>
<evidence type="ECO:0000313" key="1">
    <source>
        <dbReference type="EMBL" id="GAA2338268.1"/>
    </source>
</evidence>
<protein>
    <recommendedName>
        <fullName evidence="3">SMI1/KNR4 family protein</fullName>
    </recommendedName>
</protein>
<reference evidence="1 2" key="1">
    <citation type="journal article" date="2019" name="Int. J. Syst. Evol. Microbiol.">
        <title>The Global Catalogue of Microorganisms (GCM) 10K type strain sequencing project: providing services to taxonomists for standard genome sequencing and annotation.</title>
        <authorList>
            <consortium name="The Broad Institute Genomics Platform"/>
            <consortium name="The Broad Institute Genome Sequencing Center for Infectious Disease"/>
            <person name="Wu L."/>
            <person name="Ma J."/>
        </authorList>
    </citation>
    <scope>NUCLEOTIDE SEQUENCE [LARGE SCALE GENOMIC DNA]</scope>
    <source>
        <strain evidence="1 2">JCM 3272</strain>
    </source>
</reference>
<comment type="caution">
    <text evidence="1">The sequence shown here is derived from an EMBL/GenBank/DDBJ whole genome shotgun (WGS) entry which is preliminary data.</text>
</comment>
<evidence type="ECO:0008006" key="3">
    <source>
        <dbReference type="Google" id="ProtNLM"/>
    </source>
</evidence>
<keyword evidence="2" id="KW-1185">Reference proteome</keyword>
<dbReference type="EMBL" id="BAAARV010000018">
    <property type="protein sequence ID" value="GAA2338268.1"/>
    <property type="molecule type" value="Genomic_DNA"/>
</dbReference>
<dbReference type="RefSeq" id="WP_344611980.1">
    <property type="nucleotide sequence ID" value="NZ_BAAARV010000018.1"/>
</dbReference>
<organism evidence="1 2">
    <name type="scientific">Dactylosporangium salmoneum</name>
    <dbReference type="NCBI Taxonomy" id="53361"/>
    <lineage>
        <taxon>Bacteria</taxon>
        <taxon>Bacillati</taxon>
        <taxon>Actinomycetota</taxon>
        <taxon>Actinomycetes</taxon>
        <taxon>Micromonosporales</taxon>
        <taxon>Micromonosporaceae</taxon>
        <taxon>Dactylosporangium</taxon>
    </lineage>
</organism>
<name>A0ABN3FVQ9_9ACTN</name>